<dbReference type="GO" id="GO:0019706">
    <property type="term" value="F:protein-cysteine S-palmitoyltransferase activity"/>
    <property type="evidence" value="ECO:0007669"/>
    <property type="project" value="UniProtKB-UniRule"/>
</dbReference>
<evidence type="ECO:0000256" key="8">
    <source>
        <dbReference type="ARBA" id="ARBA00023288"/>
    </source>
</evidence>
<comment type="similarity">
    <text evidence="11">Belongs to the DHHC palmitoyltransferase family. PFA4 subfamily.</text>
</comment>
<reference evidence="15" key="1">
    <citation type="submission" date="2016-03" db="EMBL/GenBank/DDBJ databases">
        <title>Draft genome sequence of Rosellinia necatrix.</title>
        <authorList>
            <person name="Kanematsu S."/>
        </authorList>
    </citation>
    <scope>NUCLEOTIDE SEQUENCE [LARGE SCALE GENOMIC DNA]</scope>
    <source>
        <strain evidence="15">W97</strain>
    </source>
</reference>
<dbReference type="Pfam" id="PF01529">
    <property type="entry name" value="DHHC"/>
    <property type="match status" value="1"/>
</dbReference>
<evidence type="ECO:0000256" key="13">
    <source>
        <dbReference type="SAM" id="MobiDB-lite"/>
    </source>
</evidence>
<keyword evidence="5 11" id="KW-1133">Transmembrane helix</keyword>
<comment type="function">
    <text evidence="11">Mediates the reversible addition of palmitate to target proteins, thereby regulating their membrane association and biological function.</text>
</comment>
<gene>
    <name evidence="11" type="primary">PFA4</name>
    <name evidence="15" type="ORF">SAMD00023353_1001080</name>
</gene>
<feature type="compositionally biased region" description="Acidic residues" evidence="13">
    <location>
        <begin position="548"/>
        <end position="562"/>
    </location>
</feature>
<feature type="transmembrane region" description="Helical" evidence="11 12">
    <location>
        <begin position="12"/>
        <end position="29"/>
    </location>
</feature>
<dbReference type="PANTHER" id="PTHR12246">
    <property type="entry name" value="PALMITOYLTRANSFERASE ZDHHC16"/>
    <property type="match status" value="1"/>
</dbReference>
<feature type="transmembrane region" description="Helical" evidence="11 12">
    <location>
        <begin position="216"/>
        <end position="235"/>
    </location>
</feature>
<dbReference type="GO" id="GO:0005789">
    <property type="term" value="C:endoplasmic reticulum membrane"/>
    <property type="evidence" value="ECO:0007669"/>
    <property type="project" value="UniProtKB-SubCell"/>
</dbReference>
<keyword evidence="7 11" id="KW-0564">Palmitate</keyword>
<comment type="subcellular location">
    <subcellularLocation>
        <location evidence="11">Endoplasmic reticulum membrane</location>
        <topology evidence="11">Multi-pass membrane protein</topology>
    </subcellularLocation>
    <subcellularLocation>
        <location evidence="1">Membrane</location>
        <topology evidence="1">Multi-pass membrane protein</topology>
    </subcellularLocation>
</comment>
<dbReference type="OrthoDB" id="331948at2759"/>
<keyword evidence="16" id="KW-1185">Reference proteome</keyword>
<proteinExistence type="inferred from homology"/>
<evidence type="ECO:0000256" key="3">
    <source>
        <dbReference type="ARBA" id="ARBA00022692"/>
    </source>
</evidence>
<dbReference type="STRING" id="77044.A0A1W2TBV1"/>
<feature type="active site" description="S-palmitoyl cysteine intermediate" evidence="11">
    <location>
        <position position="198"/>
    </location>
</feature>
<dbReference type="Proteomes" id="UP000054516">
    <property type="component" value="Unassembled WGS sequence"/>
</dbReference>
<dbReference type="InterPro" id="IPR001594">
    <property type="entry name" value="Palmitoyltrfase_DHHC"/>
</dbReference>
<keyword evidence="9 11" id="KW-0012">Acyltransferase</keyword>
<dbReference type="OMA" id="WEIERHK"/>
<comment type="catalytic activity">
    <reaction evidence="10 11 12">
        <text>L-cysteinyl-[protein] + hexadecanoyl-CoA = S-hexadecanoyl-L-cysteinyl-[protein] + CoA</text>
        <dbReference type="Rhea" id="RHEA:36683"/>
        <dbReference type="Rhea" id="RHEA-COMP:10131"/>
        <dbReference type="Rhea" id="RHEA-COMP:11032"/>
        <dbReference type="ChEBI" id="CHEBI:29950"/>
        <dbReference type="ChEBI" id="CHEBI:57287"/>
        <dbReference type="ChEBI" id="CHEBI:57379"/>
        <dbReference type="ChEBI" id="CHEBI:74151"/>
        <dbReference type="EC" id="2.3.1.225"/>
    </reaction>
</comment>
<dbReference type="HAMAP" id="MF_03199">
    <property type="entry name" value="DHHC_PAT_PFA4"/>
    <property type="match status" value="1"/>
</dbReference>
<keyword evidence="3 11" id="KW-0812">Transmembrane</keyword>
<feature type="region of interest" description="Disordered" evidence="13">
    <location>
        <begin position="545"/>
        <end position="581"/>
    </location>
</feature>
<sequence>MAFLVGSTAPGLQRLAVPFASLLIAVLGYGSQWLFATSPDLEPGPLTTMQSRVFNALLVCLWWTYWRACTVDPGRYEFPRSVNKKDDDDGKAAVAKGNKSARVDEDAATHTSEDEEEDEEGHGDDDDDNGDDNNDEKHGGRQAREPGGGNHPSNDRVRTAAAAAARRRWCRKCAAPKPPRAHHCKTCGRCVPKMDHHCPWTGNCVSLQTFPHFLRFVAYTNASLWMLLYLLSQRLAALWASRDLPAYLGPSLPQLVALTGLSLAAGLTALMLALLLLSTARGWALNTTMIEGWEIERHEAVLQRGGYGDGGGDGDDDGWWRASDGDADAAPRAMVDPLEFPYDVGVWANMAQAMGTANPLAWPLPFAGGPRVARLPAGVTLDAVVARLSGAAPAAAPPRLGVGWAYEENGLNDAEGLWPPVDPDKVRNARLWRRRRREEARYRKQWRDGLRDPALPLDAGLSPEQGREAFRRRQERDLQRWRGTRAHIMSELEEEAPAAAGEVHSYRYGGGYADADPTEPYRPRQNVVLSEGRSAWVNADGEHLGDYGVDEDAEFDDDDYVFDDGPGRGEEASHLLDPDDEEVPLAELIRRRKIRTKDGEDT</sequence>
<evidence type="ECO:0000256" key="5">
    <source>
        <dbReference type="ARBA" id="ARBA00022989"/>
    </source>
</evidence>
<evidence type="ECO:0000256" key="2">
    <source>
        <dbReference type="ARBA" id="ARBA00022679"/>
    </source>
</evidence>
<feature type="region of interest" description="Disordered" evidence="13">
    <location>
        <begin position="80"/>
        <end position="158"/>
    </location>
</feature>
<feature type="transmembrane region" description="Helical" evidence="11 12">
    <location>
        <begin position="49"/>
        <end position="66"/>
    </location>
</feature>
<feature type="compositionally biased region" description="Basic and acidic residues" evidence="13">
    <location>
        <begin position="135"/>
        <end position="144"/>
    </location>
</feature>
<comment type="domain">
    <text evidence="11 12">The DHHC domain is required for palmitoyltransferase activity.</text>
</comment>
<feature type="compositionally biased region" description="Basic and acidic residues" evidence="13">
    <location>
        <begin position="565"/>
        <end position="577"/>
    </location>
</feature>
<evidence type="ECO:0000256" key="12">
    <source>
        <dbReference type="RuleBase" id="RU079119"/>
    </source>
</evidence>
<dbReference type="EMBL" id="DF977455">
    <property type="protein sequence ID" value="GAP85406.2"/>
    <property type="molecule type" value="Genomic_DNA"/>
</dbReference>
<evidence type="ECO:0000313" key="15">
    <source>
        <dbReference type="EMBL" id="GAP85406.2"/>
    </source>
</evidence>
<feature type="transmembrane region" description="Helical" evidence="11 12">
    <location>
        <begin position="255"/>
        <end position="277"/>
    </location>
</feature>
<evidence type="ECO:0000256" key="4">
    <source>
        <dbReference type="ARBA" id="ARBA00022824"/>
    </source>
</evidence>
<name>A0A1W2TBV1_ROSNE</name>
<dbReference type="PROSITE" id="PS50216">
    <property type="entry name" value="DHHC"/>
    <property type="match status" value="1"/>
</dbReference>
<accession>A0A1W2TBV1</accession>
<dbReference type="AlphaFoldDB" id="A0A1W2TBV1"/>
<evidence type="ECO:0000256" key="11">
    <source>
        <dbReference type="HAMAP-Rule" id="MF_03199"/>
    </source>
</evidence>
<keyword evidence="6 11" id="KW-0472">Membrane</keyword>
<keyword evidence="8 11" id="KW-0449">Lipoprotein</keyword>
<evidence type="ECO:0000256" key="6">
    <source>
        <dbReference type="ARBA" id="ARBA00023136"/>
    </source>
</evidence>
<organism evidence="15">
    <name type="scientific">Rosellinia necatrix</name>
    <name type="common">White root-rot fungus</name>
    <dbReference type="NCBI Taxonomy" id="77044"/>
    <lineage>
        <taxon>Eukaryota</taxon>
        <taxon>Fungi</taxon>
        <taxon>Dikarya</taxon>
        <taxon>Ascomycota</taxon>
        <taxon>Pezizomycotina</taxon>
        <taxon>Sordariomycetes</taxon>
        <taxon>Xylariomycetidae</taxon>
        <taxon>Xylariales</taxon>
        <taxon>Xylariaceae</taxon>
        <taxon>Rosellinia</taxon>
    </lineage>
</organism>
<feature type="compositionally biased region" description="Basic and acidic residues" evidence="13">
    <location>
        <begin position="101"/>
        <end position="112"/>
    </location>
</feature>
<evidence type="ECO:0000256" key="9">
    <source>
        <dbReference type="ARBA" id="ARBA00023315"/>
    </source>
</evidence>
<dbReference type="EC" id="2.3.1.225" evidence="11"/>
<evidence type="ECO:0000256" key="1">
    <source>
        <dbReference type="ARBA" id="ARBA00004141"/>
    </source>
</evidence>
<feature type="domain" description="Palmitoyltransferase DHHC" evidence="14">
    <location>
        <begin position="166"/>
        <end position="294"/>
    </location>
</feature>
<feature type="compositionally biased region" description="Basic and acidic residues" evidence="13">
    <location>
        <begin position="80"/>
        <end position="91"/>
    </location>
</feature>
<evidence type="ECO:0000259" key="14">
    <source>
        <dbReference type="Pfam" id="PF01529"/>
    </source>
</evidence>
<dbReference type="InterPro" id="IPR039859">
    <property type="entry name" value="PFA4/ZDH16/20/ERF2-like"/>
</dbReference>
<keyword evidence="4 11" id="KW-0256">Endoplasmic reticulum</keyword>
<evidence type="ECO:0000256" key="7">
    <source>
        <dbReference type="ARBA" id="ARBA00023139"/>
    </source>
</evidence>
<dbReference type="InterPro" id="IPR033682">
    <property type="entry name" value="PFA4"/>
</dbReference>
<keyword evidence="2 11" id="KW-0808">Transferase</keyword>
<evidence type="ECO:0000313" key="16">
    <source>
        <dbReference type="Proteomes" id="UP000054516"/>
    </source>
</evidence>
<evidence type="ECO:0000256" key="10">
    <source>
        <dbReference type="ARBA" id="ARBA00048048"/>
    </source>
</evidence>
<feature type="compositionally biased region" description="Acidic residues" evidence="13">
    <location>
        <begin position="113"/>
        <end position="134"/>
    </location>
</feature>
<protein>
    <recommendedName>
        <fullName evidence="11">Palmitoyltransferase PFA4</fullName>
        <ecNumber evidence="11">2.3.1.225</ecNumber>
    </recommendedName>
    <alternativeName>
        <fullName evidence="11">Protein S-acyltransferase</fullName>
        <shortName evidence="11">PAT</shortName>
    </alternativeName>
    <alternativeName>
        <fullName evidence="11">Protein fatty acyltransferase 4</fullName>
    </alternativeName>
</protein>